<accession>A0ABQ9W3W3</accession>
<reference evidence="1 2" key="1">
    <citation type="submission" date="2023-05" db="EMBL/GenBank/DDBJ databases">
        <title>B98-5 Cell Line De Novo Hybrid Assembly: An Optical Mapping Approach.</title>
        <authorList>
            <person name="Kananen K."/>
            <person name="Auerbach J.A."/>
            <person name="Kautto E."/>
            <person name="Blachly J.S."/>
        </authorList>
    </citation>
    <scope>NUCLEOTIDE SEQUENCE [LARGE SCALE GENOMIC DNA]</scope>
    <source>
        <strain evidence="1">B95-8</strain>
        <tissue evidence="1">Cell line</tissue>
    </source>
</reference>
<evidence type="ECO:0000313" key="1">
    <source>
        <dbReference type="EMBL" id="KAK2116155.1"/>
    </source>
</evidence>
<gene>
    <name evidence="1" type="primary">SYNPO2_2</name>
    <name evidence="1" type="ORF">P7K49_006781</name>
</gene>
<dbReference type="EMBL" id="JASSZA010000003">
    <property type="protein sequence ID" value="KAK2116155.1"/>
    <property type="molecule type" value="Genomic_DNA"/>
</dbReference>
<protein>
    <submittedName>
        <fullName evidence="1">Synaptopodin-2</fullName>
    </submittedName>
</protein>
<name>A0ABQ9W3W3_SAGOE</name>
<proteinExistence type="predicted"/>
<evidence type="ECO:0000313" key="2">
    <source>
        <dbReference type="Proteomes" id="UP001266305"/>
    </source>
</evidence>
<dbReference type="Proteomes" id="UP001266305">
    <property type="component" value="Unassembled WGS sequence"/>
</dbReference>
<comment type="caution">
    <text evidence="1">The sequence shown here is derived from an EMBL/GenBank/DDBJ whole genome shotgun (WGS) entry which is preliminary data.</text>
</comment>
<keyword evidence="2" id="KW-1185">Reference proteome</keyword>
<organism evidence="1 2">
    <name type="scientific">Saguinus oedipus</name>
    <name type="common">Cotton-top tamarin</name>
    <name type="synonym">Oedipomidas oedipus</name>
    <dbReference type="NCBI Taxonomy" id="9490"/>
    <lineage>
        <taxon>Eukaryota</taxon>
        <taxon>Metazoa</taxon>
        <taxon>Chordata</taxon>
        <taxon>Craniata</taxon>
        <taxon>Vertebrata</taxon>
        <taxon>Euteleostomi</taxon>
        <taxon>Mammalia</taxon>
        <taxon>Eutheria</taxon>
        <taxon>Euarchontoglires</taxon>
        <taxon>Primates</taxon>
        <taxon>Haplorrhini</taxon>
        <taxon>Platyrrhini</taxon>
        <taxon>Cebidae</taxon>
        <taxon>Callitrichinae</taxon>
        <taxon>Saguinus</taxon>
    </lineage>
</organism>
<sequence>MHICLCGGQREGKVVPSDDGAPVRPLVVMPKKDDSRWGYGFTDMEQLGGPRANGRVKWKPTICTLPTSAKYLESGHSLSLPGRSVPPTISTSPWVYQPTYSYSSKPTDGLEKANKRPTPWEAAAKSPLGLVDDAFRPRNIQESIVANVVSAARRKALSGPPEDWNERLSYVPQTQKAYMGSCGRQEYNVTANNDMSTNSQYGSRLPYAYYRQASRNDSEIMSIETRSDYSLPVADYNYNPHPRGWRRQT</sequence>